<dbReference type="AlphaFoldDB" id="A0A975BEH8"/>
<organism evidence="4 5">
    <name type="scientific">Desulfonema limicola</name>
    <dbReference type="NCBI Taxonomy" id="45656"/>
    <lineage>
        <taxon>Bacteria</taxon>
        <taxon>Pseudomonadati</taxon>
        <taxon>Thermodesulfobacteriota</taxon>
        <taxon>Desulfobacteria</taxon>
        <taxon>Desulfobacterales</taxon>
        <taxon>Desulfococcaceae</taxon>
        <taxon>Desulfonema</taxon>
    </lineage>
</organism>
<dbReference type="InterPro" id="IPR036597">
    <property type="entry name" value="Fido-like_dom_sf"/>
</dbReference>
<dbReference type="SUPFAM" id="SSF140931">
    <property type="entry name" value="Fic-like"/>
    <property type="match status" value="1"/>
</dbReference>
<dbReference type="RefSeq" id="WP_207689626.1">
    <property type="nucleotide sequence ID" value="NZ_CP061799.1"/>
</dbReference>
<feature type="binding site" evidence="2">
    <location>
        <begin position="248"/>
        <end position="249"/>
    </location>
    <ligand>
        <name>ATP</name>
        <dbReference type="ChEBI" id="CHEBI:30616"/>
    </ligand>
</feature>
<dbReference type="KEGG" id="dli:dnl_62560"/>
<feature type="domain" description="Fido" evidence="3">
    <location>
        <begin position="115"/>
        <end position="271"/>
    </location>
</feature>
<dbReference type="PROSITE" id="PS51459">
    <property type="entry name" value="FIDO"/>
    <property type="match status" value="1"/>
</dbReference>
<dbReference type="InterPro" id="IPR036388">
    <property type="entry name" value="WH-like_DNA-bd_sf"/>
</dbReference>
<evidence type="ECO:0000259" key="3">
    <source>
        <dbReference type="PROSITE" id="PS51459"/>
    </source>
</evidence>
<keyword evidence="2" id="KW-0067">ATP-binding</keyword>
<dbReference type="PANTHER" id="PTHR13504">
    <property type="entry name" value="FIDO DOMAIN-CONTAINING PROTEIN DDB_G0283145"/>
    <property type="match status" value="1"/>
</dbReference>
<reference evidence="4" key="1">
    <citation type="journal article" date="2021" name="Microb. Physiol.">
        <title>Proteogenomic Insights into the Physiology of Marine, Sulfate-Reducing, Filamentous Desulfonema limicola and Desulfonema magnum.</title>
        <authorList>
            <person name="Schnaars V."/>
            <person name="Wohlbrand L."/>
            <person name="Scheve S."/>
            <person name="Hinrichs C."/>
            <person name="Reinhardt R."/>
            <person name="Rabus R."/>
        </authorList>
    </citation>
    <scope>NUCLEOTIDE SEQUENCE</scope>
    <source>
        <strain evidence="4">5ac10</strain>
    </source>
</reference>
<keyword evidence="5" id="KW-1185">Reference proteome</keyword>
<evidence type="ECO:0000256" key="1">
    <source>
        <dbReference type="PIRSR" id="PIRSR640198-1"/>
    </source>
</evidence>
<dbReference type="Gene3D" id="1.10.3290.10">
    <property type="entry name" value="Fido-like domain"/>
    <property type="match status" value="1"/>
</dbReference>
<dbReference type="Pfam" id="PF13776">
    <property type="entry name" value="DUF4172"/>
    <property type="match status" value="1"/>
</dbReference>
<feature type="active site" evidence="1">
    <location>
        <position position="206"/>
    </location>
</feature>
<protein>
    <submittedName>
        <fullName evidence="4">Fido domain-containing protein, DUF4172</fullName>
    </submittedName>
</protein>
<dbReference type="Gene3D" id="1.10.10.10">
    <property type="entry name" value="Winged helix-like DNA-binding domain superfamily/Winged helix DNA-binding domain"/>
    <property type="match status" value="1"/>
</dbReference>
<evidence type="ECO:0000256" key="2">
    <source>
        <dbReference type="PIRSR" id="PIRSR640198-2"/>
    </source>
</evidence>
<dbReference type="GO" id="GO:0005524">
    <property type="term" value="F:ATP binding"/>
    <property type="evidence" value="ECO:0007669"/>
    <property type="project" value="UniProtKB-KW"/>
</dbReference>
<sequence length="373" mass="42593">MHHYIWQSESWPFLTWDNDQLIDPLSRCRLFQGKLLGRLAFIEKDMVKEAQAELLVEETMQTAGIEGHLLDKESVRSSVARRLGLDTGGLPLPERHADGLVEVLIDATENYDRPLTFERLKAWQAAIFPTGYSGLNRIITGDWRGPEPMQVVSGPVGREKIHYEAPPHNRIEKEMTDFLNWWQKSLNTCEGILRAGTAHFFFVTIHPFEDGNGRIARAVTDMAMAQDENLRQRFYSLSARIAADRNDYYDILEKTQKGDGDITLWLKWFLDCFSRAVSSSDKTLEKIFAKSAFWKIHTKTTLTERQRKVINKLLDAGKKGFEGGLTTRKYASMTKSSNATAQREISDLVDKKVLNRNPGGGRSTSYDLIWPHI</sequence>
<evidence type="ECO:0000313" key="5">
    <source>
        <dbReference type="Proteomes" id="UP000663720"/>
    </source>
</evidence>
<evidence type="ECO:0000313" key="4">
    <source>
        <dbReference type="EMBL" id="QTA83838.1"/>
    </source>
</evidence>
<name>A0A975BEH8_9BACT</name>
<dbReference type="EMBL" id="CP061799">
    <property type="protein sequence ID" value="QTA83838.1"/>
    <property type="molecule type" value="Genomic_DNA"/>
</dbReference>
<dbReference type="PANTHER" id="PTHR13504:SF33">
    <property type="entry name" value="FIC FAMILY PROTEIN"/>
    <property type="match status" value="1"/>
</dbReference>
<feature type="binding site" evidence="2">
    <location>
        <begin position="210"/>
        <end position="217"/>
    </location>
    <ligand>
        <name>ATP</name>
        <dbReference type="ChEBI" id="CHEBI:30616"/>
    </ligand>
</feature>
<dbReference type="Pfam" id="PF02661">
    <property type="entry name" value="Fic"/>
    <property type="match status" value="1"/>
</dbReference>
<proteinExistence type="predicted"/>
<dbReference type="Proteomes" id="UP000663720">
    <property type="component" value="Chromosome"/>
</dbReference>
<gene>
    <name evidence="4" type="ORF">dnl_62560</name>
</gene>
<dbReference type="InterPro" id="IPR025230">
    <property type="entry name" value="DUF4172"/>
</dbReference>
<keyword evidence="2" id="KW-0547">Nucleotide-binding</keyword>
<dbReference type="InterPro" id="IPR040198">
    <property type="entry name" value="Fido_containing"/>
</dbReference>
<accession>A0A975BEH8</accession>
<dbReference type="InterPro" id="IPR003812">
    <property type="entry name" value="Fido"/>
</dbReference>